<dbReference type="AlphaFoldDB" id="A0A3A6PBS1"/>
<dbReference type="InterPro" id="IPR037053">
    <property type="entry name" value="Phage_tail_collar_dom_sf"/>
</dbReference>
<evidence type="ECO:0000313" key="2">
    <source>
        <dbReference type="EMBL" id="RJX38722.1"/>
    </source>
</evidence>
<evidence type="ECO:0000313" key="3">
    <source>
        <dbReference type="Proteomes" id="UP000267798"/>
    </source>
</evidence>
<keyword evidence="3" id="KW-1185">Reference proteome</keyword>
<dbReference type="Gene3D" id="3.90.1340.10">
    <property type="entry name" value="Phage tail collar domain"/>
    <property type="match status" value="1"/>
</dbReference>
<accession>A0A3A6PBS1</accession>
<dbReference type="Proteomes" id="UP000267798">
    <property type="component" value="Unassembled WGS sequence"/>
</dbReference>
<organism evidence="2 3">
    <name type="scientific">Paenibacillus pinisoli</name>
    <dbReference type="NCBI Taxonomy" id="1276110"/>
    <lineage>
        <taxon>Bacteria</taxon>
        <taxon>Bacillati</taxon>
        <taxon>Bacillota</taxon>
        <taxon>Bacilli</taxon>
        <taxon>Bacillales</taxon>
        <taxon>Paenibacillaceae</taxon>
        <taxon>Paenibacillus</taxon>
    </lineage>
</organism>
<dbReference type="EMBL" id="QXQB01000003">
    <property type="protein sequence ID" value="RJX38722.1"/>
    <property type="molecule type" value="Genomic_DNA"/>
</dbReference>
<evidence type="ECO:0000259" key="1">
    <source>
        <dbReference type="Pfam" id="PF07484"/>
    </source>
</evidence>
<reference evidence="2 3" key="1">
    <citation type="submission" date="2018-09" db="EMBL/GenBank/DDBJ databases">
        <title>Paenibacillus aracenensis nov. sp. isolated from a cave in southern Spain.</title>
        <authorList>
            <person name="Jurado V."/>
            <person name="Gutierrez-Patricio S."/>
            <person name="Gonzalez-Pimentel J.L."/>
            <person name="Miller A.Z."/>
            <person name="Laiz L."/>
            <person name="Saiz-Jimenez C."/>
        </authorList>
    </citation>
    <scope>NUCLEOTIDE SEQUENCE [LARGE SCALE GENOMIC DNA]</scope>
    <source>
        <strain evidence="2 3">JCM 19203</strain>
    </source>
</reference>
<dbReference type="OrthoDB" id="9810174at2"/>
<dbReference type="SUPFAM" id="SSF88874">
    <property type="entry name" value="Receptor-binding domain of short tail fibre protein gp12"/>
    <property type="match status" value="1"/>
</dbReference>
<comment type="caution">
    <text evidence="2">The sequence shown here is derived from an EMBL/GenBank/DDBJ whole genome shotgun (WGS) entry which is preliminary data.</text>
</comment>
<feature type="domain" description="Phage tail collar" evidence="1">
    <location>
        <begin position="6"/>
        <end position="61"/>
    </location>
</feature>
<sequence length="178" mass="19089">MDPYVGEIRIFAGNYPPAGWALCNGQEIRIEQNPALFSVIGFQYGGDGKTNFKLPNLMGQAAMGTGQGPGLTPRTIGEQAGTQSVTLTQNQMPMHTHVPQAVNQPGTASNPANQYWAETAAIGRPPVQLSLYGQQPNVQMLPTALSVQGGSQPHNNMQPFLAMNFIIALEGVYPPKQQ</sequence>
<gene>
    <name evidence="2" type="ORF">D3P09_14360</name>
</gene>
<proteinExistence type="predicted"/>
<name>A0A3A6PBS1_9BACL</name>
<protein>
    <submittedName>
        <fullName evidence="2">Phage tail protein</fullName>
    </submittedName>
</protein>
<dbReference type="InterPro" id="IPR011083">
    <property type="entry name" value="Phage_tail_collar_dom"/>
</dbReference>
<dbReference type="RefSeq" id="WP_120111262.1">
    <property type="nucleotide sequence ID" value="NZ_QXQB01000003.1"/>
</dbReference>
<dbReference type="Pfam" id="PF07484">
    <property type="entry name" value="Collar"/>
    <property type="match status" value="1"/>
</dbReference>